<organism evidence="2 3">
    <name type="scientific">Dryococelus australis</name>
    <dbReference type="NCBI Taxonomy" id="614101"/>
    <lineage>
        <taxon>Eukaryota</taxon>
        <taxon>Metazoa</taxon>
        <taxon>Ecdysozoa</taxon>
        <taxon>Arthropoda</taxon>
        <taxon>Hexapoda</taxon>
        <taxon>Insecta</taxon>
        <taxon>Pterygota</taxon>
        <taxon>Neoptera</taxon>
        <taxon>Polyneoptera</taxon>
        <taxon>Phasmatodea</taxon>
        <taxon>Verophasmatodea</taxon>
        <taxon>Anareolatae</taxon>
        <taxon>Phasmatidae</taxon>
        <taxon>Eurycanthinae</taxon>
        <taxon>Dryococelus</taxon>
    </lineage>
</organism>
<feature type="compositionally biased region" description="Polar residues" evidence="1">
    <location>
        <begin position="96"/>
        <end position="113"/>
    </location>
</feature>
<gene>
    <name evidence="2" type="ORF">PR048_020724</name>
</gene>
<sequence>MAIKTAIPEPLTAEAAIQLPSCPLAHYAISAAHPCSTKRTTQELSMLTAIGKCCQQLVWVGKLGFMAEINGHLIWEPRGSRVDDTVSLPVHRRLEQQQGSGAAVSRRQSTRWPSQDGAALGMQGREKRKYPEKVRSQAASSSTIPTCENPEVNPPGIEPGSPWWELHLIFWLFSFWTIVRVWWGFAGLSASA</sequence>
<reference evidence="2 3" key="1">
    <citation type="submission" date="2023-02" db="EMBL/GenBank/DDBJ databases">
        <title>LHISI_Scaffold_Assembly.</title>
        <authorList>
            <person name="Stuart O.P."/>
            <person name="Cleave R."/>
            <person name="Magrath M.J.L."/>
            <person name="Mikheyev A.S."/>
        </authorList>
    </citation>
    <scope>NUCLEOTIDE SEQUENCE [LARGE SCALE GENOMIC DNA]</scope>
    <source>
        <strain evidence="2">Daus_M_001</strain>
        <tissue evidence="2">Leg muscle</tissue>
    </source>
</reference>
<feature type="region of interest" description="Disordered" evidence="1">
    <location>
        <begin position="95"/>
        <end position="152"/>
    </location>
</feature>
<evidence type="ECO:0000313" key="3">
    <source>
        <dbReference type="Proteomes" id="UP001159363"/>
    </source>
</evidence>
<feature type="compositionally biased region" description="Polar residues" evidence="1">
    <location>
        <begin position="137"/>
        <end position="146"/>
    </location>
</feature>
<comment type="caution">
    <text evidence="2">The sequence shown here is derived from an EMBL/GenBank/DDBJ whole genome shotgun (WGS) entry which is preliminary data.</text>
</comment>
<dbReference type="EMBL" id="JARBHB010000007">
    <property type="protein sequence ID" value="KAJ8880101.1"/>
    <property type="molecule type" value="Genomic_DNA"/>
</dbReference>
<name>A0ABQ9H795_9NEOP</name>
<evidence type="ECO:0000313" key="2">
    <source>
        <dbReference type="EMBL" id="KAJ8880101.1"/>
    </source>
</evidence>
<dbReference type="Proteomes" id="UP001159363">
    <property type="component" value="Chromosome 6"/>
</dbReference>
<protein>
    <submittedName>
        <fullName evidence="2">Uncharacterized protein</fullName>
    </submittedName>
</protein>
<accession>A0ABQ9H795</accession>
<proteinExistence type="predicted"/>
<keyword evidence="3" id="KW-1185">Reference proteome</keyword>
<evidence type="ECO:0000256" key="1">
    <source>
        <dbReference type="SAM" id="MobiDB-lite"/>
    </source>
</evidence>